<gene>
    <name evidence="1" type="ORF">ABVT43_15535</name>
</gene>
<dbReference type="PANTHER" id="PTHR36923">
    <property type="entry name" value="FERREDOXIN"/>
    <property type="match status" value="1"/>
</dbReference>
<keyword evidence="2" id="KW-1185">Reference proteome</keyword>
<dbReference type="Proteomes" id="UP001548189">
    <property type="component" value="Unassembled WGS sequence"/>
</dbReference>
<sequence length="59" mass="6475">MEVTFDSEKCIHNGQCVRTLPEVFKIENSQLIIIQNGASEEAIRKTVNACPSGALAIKE</sequence>
<dbReference type="InterPro" id="IPR017896">
    <property type="entry name" value="4Fe4S_Fe-S-bd"/>
</dbReference>
<protein>
    <submittedName>
        <fullName evidence="1">(4Fe-4S)-binding protein</fullName>
    </submittedName>
</protein>
<name>A0ABV2BYB4_9GAMM</name>
<accession>A0ABV2BYB4</accession>
<dbReference type="PROSITE" id="PS51379">
    <property type="entry name" value="4FE4S_FER_2"/>
    <property type="match status" value="1"/>
</dbReference>
<evidence type="ECO:0000313" key="2">
    <source>
        <dbReference type="Proteomes" id="UP001548189"/>
    </source>
</evidence>
<dbReference type="SUPFAM" id="SSF54862">
    <property type="entry name" value="4Fe-4S ferredoxins"/>
    <property type="match status" value="1"/>
</dbReference>
<comment type="caution">
    <text evidence="1">The sequence shown here is derived from an EMBL/GenBank/DDBJ whole genome shotgun (WGS) entry which is preliminary data.</text>
</comment>
<proteinExistence type="predicted"/>
<dbReference type="Gene3D" id="3.30.70.20">
    <property type="match status" value="1"/>
</dbReference>
<dbReference type="EMBL" id="JBEVCJ010000023">
    <property type="protein sequence ID" value="MET1256552.1"/>
    <property type="molecule type" value="Genomic_DNA"/>
</dbReference>
<dbReference type="InterPro" id="IPR051269">
    <property type="entry name" value="Fe-S_cluster_ET"/>
</dbReference>
<dbReference type="InterPro" id="IPR010693">
    <property type="entry name" value="Divergent_4Fe-4S_mono-cluster"/>
</dbReference>
<organism evidence="1 2">
    <name type="scientific">Aliikangiella maris</name>
    <dbReference type="NCBI Taxonomy" id="3162458"/>
    <lineage>
        <taxon>Bacteria</taxon>
        <taxon>Pseudomonadati</taxon>
        <taxon>Pseudomonadota</taxon>
        <taxon>Gammaproteobacteria</taxon>
        <taxon>Oceanospirillales</taxon>
        <taxon>Pleioneaceae</taxon>
        <taxon>Aliikangiella</taxon>
    </lineage>
</organism>
<dbReference type="PANTHER" id="PTHR36923:SF3">
    <property type="entry name" value="FERREDOXIN"/>
    <property type="match status" value="1"/>
</dbReference>
<reference evidence="1 2" key="1">
    <citation type="submission" date="2024-06" db="EMBL/GenBank/DDBJ databases">
        <authorList>
            <person name="Li F."/>
        </authorList>
    </citation>
    <scope>NUCLEOTIDE SEQUENCE [LARGE SCALE GENOMIC DNA]</scope>
    <source>
        <strain evidence="1 2">GXAS 311</strain>
    </source>
</reference>
<dbReference type="Pfam" id="PF06902">
    <property type="entry name" value="Fer4_19"/>
    <property type="match status" value="1"/>
</dbReference>
<evidence type="ECO:0000313" key="1">
    <source>
        <dbReference type="EMBL" id="MET1256552.1"/>
    </source>
</evidence>